<organism evidence="1 2">
    <name type="scientific">Melastoma candidum</name>
    <dbReference type="NCBI Taxonomy" id="119954"/>
    <lineage>
        <taxon>Eukaryota</taxon>
        <taxon>Viridiplantae</taxon>
        <taxon>Streptophyta</taxon>
        <taxon>Embryophyta</taxon>
        <taxon>Tracheophyta</taxon>
        <taxon>Spermatophyta</taxon>
        <taxon>Magnoliopsida</taxon>
        <taxon>eudicotyledons</taxon>
        <taxon>Gunneridae</taxon>
        <taxon>Pentapetalae</taxon>
        <taxon>rosids</taxon>
        <taxon>malvids</taxon>
        <taxon>Myrtales</taxon>
        <taxon>Melastomataceae</taxon>
        <taxon>Melastomatoideae</taxon>
        <taxon>Melastomateae</taxon>
        <taxon>Melastoma</taxon>
    </lineage>
</organism>
<evidence type="ECO:0000313" key="1">
    <source>
        <dbReference type="EMBL" id="KAI4364847.1"/>
    </source>
</evidence>
<keyword evidence="2" id="KW-1185">Reference proteome</keyword>
<dbReference type="EMBL" id="CM042885">
    <property type="protein sequence ID" value="KAI4364847.1"/>
    <property type="molecule type" value="Genomic_DNA"/>
</dbReference>
<evidence type="ECO:0000313" key="2">
    <source>
        <dbReference type="Proteomes" id="UP001057402"/>
    </source>
</evidence>
<gene>
    <name evidence="1" type="ORF">MLD38_020885</name>
</gene>
<sequence>MDDAVRLLFAMPGPNSSSWNSIITGYVNRGQATKALDVFCKMHTDGVQTLSSIRSGIACLGSSERNLVSWNAMIPGFWSQCMFTLQSPFGYSNVLIKAMVNDYGIEPMVEQCCSMIRVMGQSRELWRAGKLIYSLSVGSCGSVWRA</sequence>
<comment type="caution">
    <text evidence="1">The sequence shown here is derived from an EMBL/GenBank/DDBJ whole genome shotgun (WGS) entry which is preliminary data.</text>
</comment>
<accession>A0ACB9QDP3</accession>
<dbReference type="Proteomes" id="UP001057402">
    <property type="component" value="Chromosome 6"/>
</dbReference>
<name>A0ACB9QDP3_9MYRT</name>
<protein>
    <submittedName>
        <fullName evidence="1">Uncharacterized protein</fullName>
    </submittedName>
</protein>
<reference evidence="2" key="1">
    <citation type="journal article" date="2023" name="Front. Plant Sci.">
        <title>Chromosomal-level genome assembly of Melastoma candidum provides insights into trichome evolution.</title>
        <authorList>
            <person name="Zhong Y."/>
            <person name="Wu W."/>
            <person name="Sun C."/>
            <person name="Zou P."/>
            <person name="Liu Y."/>
            <person name="Dai S."/>
            <person name="Zhou R."/>
        </authorList>
    </citation>
    <scope>NUCLEOTIDE SEQUENCE [LARGE SCALE GENOMIC DNA]</scope>
</reference>
<proteinExistence type="predicted"/>